<protein>
    <recommendedName>
        <fullName evidence="13">WH2 domain-containing protein</fullName>
    </recommendedName>
</protein>
<evidence type="ECO:0000313" key="15">
    <source>
        <dbReference type="Proteomes" id="UP000749559"/>
    </source>
</evidence>
<feature type="transmembrane region" description="Helical" evidence="12">
    <location>
        <begin position="938"/>
        <end position="960"/>
    </location>
</feature>
<evidence type="ECO:0000256" key="1">
    <source>
        <dbReference type="ARBA" id="ARBA00004651"/>
    </source>
</evidence>
<keyword evidence="7" id="KW-0106">Calcium</keyword>
<feature type="non-terminal residue" evidence="14">
    <location>
        <position position="1"/>
    </location>
</feature>
<feature type="compositionally biased region" description="Polar residues" evidence="11">
    <location>
        <begin position="444"/>
        <end position="457"/>
    </location>
</feature>
<organism evidence="14 15">
    <name type="scientific">Owenia fusiformis</name>
    <name type="common">Polychaete worm</name>
    <dbReference type="NCBI Taxonomy" id="6347"/>
    <lineage>
        <taxon>Eukaryota</taxon>
        <taxon>Metazoa</taxon>
        <taxon>Spiralia</taxon>
        <taxon>Lophotrochozoa</taxon>
        <taxon>Annelida</taxon>
        <taxon>Polychaeta</taxon>
        <taxon>Sedentaria</taxon>
        <taxon>Canalipalpata</taxon>
        <taxon>Sabellida</taxon>
        <taxon>Oweniida</taxon>
        <taxon>Oweniidae</taxon>
        <taxon>Owenia</taxon>
    </lineage>
</organism>
<feature type="compositionally biased region" description="Polar residues" evidence="11">
    <location>
        <begin position="1074"/>
        <end position="1095"/>
    </location>
</feature>
<feature type="region of interest" description="Disordered" evidence="11">
    <location>
        <begin position="1020"/>
        <end position="1124"/>
    </location>
</feature>
<dbReference type="Gene3D" id="1.25.40.20">
    <property type="entry name" value="Ankyrin repeat-containing domain"/>
    <property type="match status" value="1"/>
</dbReference>
<feature type="domain" description="WH2" evidence="13">
    <location>
        <begin position="92"/>
        <end position="109"/>
    </location>
</feature>
<keyword evidence="12" id="KW-0472">Membrane</keyword>
<evidence type="ECO:0000256" key="6">
    <source>
        <dbReference type="ARBA" id="ARBA00022737"/>
    </source>
</evidence>
<dbReference type="Pfam" id="PF00023">
    <property type="entry name" value="Ank"/>
    <property type="match status" value="1"/>
</dbReference>
<evidence type="ECO:0000256" key="11">
    <source>
        <dbReference type="SAM" id="MobiDB-lite"/>
    </source>
</evidence>
<dbReference type="GO" id="GO:0005262">
    <property type="term" value="F:calcium channel activity"/>
    <property type="evidence" value="ECO:0007669"/>
    <property type="project" value="UniProtKB-KW"/>
</dbReference>
<proteinExistence type="predicted"/>
<dbReference type="OrthoDB" id="6281279at2759"/>
<feature type="compositionally biased region" description="Low complexity" evidence="11">
    <location>
        <begin position="1041"/>
        <end position="1063"/>
    </location>
</feature>
<dbReference type="PROSITE" id="PS51082">
    <property type="entry name" value="WH2"/>
    <property type="match status" value="1"/>
</dbReference>
<evidence type="ECO:0000256" key="2">
    <source>
        <dbReference type="ARBA" id="ARBA00022448"/>
    </source>
</evidence>
<accession>A0A8S4N028</accession>
<feature type="compositionally biased region" description="Polar residues" evidence="11">
    <location>
        <begin position="1022"/>
        <end position="1040"/>
    </location>
</feature>
<feature type="transmembrane region" description="Helical" evidence="12">
    <location>
        <begin position="1133"/>
        <end position="1160"/>
    </location>
</feature>
<gene>
    <name evidence="14" type="ORF">OFUS_LOCUS1895</name>
</gene>
<comment type="subcellular location">
    <subcellularLocation>
        <location evidence="1">Cell membrane</location>
        <topology evidence="1">Multi-pass membrane protein</topology>
    </subcellularLocation>
</comment>
<evidence type="ECO:0000259" key="13">
    <source>
        <dbReference type="PROSITE" id="PS51082"/>
    </source>
</evidence>
<feature type="compositionally biased region" description="Polar residues" evidence="11">
    <location>
        <begin position="1103"/>
        <end position="1124"/>
    </location>
</feature>
<evidence type="ECO:0000313" key="14">
    <source>
        <dbReference type="EMBL" id="CAH1774436.1"/>
    </source>
</evidence>
<dbReference type="GO" id="GO:0005886">
    <property type="term" value="C:plasma membrane"/>
    <property type="evidence" value="ECO:0007669"/>
    <property type="project" value="UniProtKB-SubCell"/>
</dbReference>
<evidence type="ECO:0000256" key="9">
    <source>
        <dbReference type="ARBA" id="ARBA00023303"/>
    </source>
</evidence>
<feature type="transmembrane region" description="Helical" evidence="12">
    <location>
        <begin position="1188"/>
        <end position="1208"/>
    </location>
</feature>
<keyword evidence="12" id="KW-1133">Transmembrane helix</keyword>
<evidence type="ECO:0000256" key="4">
    <source>
        <dbReference type="ARBA" id="ARBA00022568"/>
    </source>
</evidence>
<dbReference type="InterPro" id="IPR024862">
    <property type="entry name" value="TRPV"/>
</dbReference>
<keyword evidence="8" id="KW-0406">Ion transport</keyword>
<sequence>DSLDDDSSDIENSENCYEVPKTFVGLVKRITPGSRRQSAIPELHKPKERRYAKTLWPNIEKVLEQPNSNAVRAKLDSAATTLNRSVEYDMEQRGALMNSIRSGVKLKEVKSSAPLRINKESLINVEDEFDGCMEDIDTPFFENGINHQSSMEESQTDFRDLSQEPDLDFNYKTMPIKPKHQSTPLPEIPKIVPHYSVSSKGIEKQYTNGDLMMPRSMTGNSSSIASFPADMSDAPLLPTDNHMTNIQVEPDCHSDGTEPNCHSDGTEQDIYFKSCEEHKQKGDENANDPIKLDIPDKREPTAEAEDEDDNHIYSPVANQSSTGTNSYGHGDPGEPQGLYSEVDDKDKHNQDEDNIYEAYEPVSYTESEVKSEVHIKSPLLDVSNTNSFPDDEDLEKPLLPPRNLKPMSPNISKRKLPPPPPSPDRRPDTQDANSIKPPALPKRTYSTQNSKNSHSSPPDTPAPDRPKWATIELPKETSLRQRLFNRSMPNFKRPLRQESSDGYIEPVDTTRPRSMTDLQTMYSNQVAMSRLKDYNKRKTKPVDNFFETATFAASERLKSNERKAKKNKTLSKERDNHMEIGFKLHYRIITQFEKLLQDDPEKFALSLGRAVRTNNIAAVKVLCSILRKENFKYSVFGEQKKYKLTDAIFSEYESGATLLHLALMYNHTDICDHLIAFGGRDLIMATYTSEKYFNQTTLHIAVSNKNSVAIRALLKPLDIKDKIDLMNTNATGSFYRNDHIDGQTCLTAALWAGSPDIVSFLVKEGANLMNINMQGENILHRMIHQSIMFPERDNTETLNILQGLSGLFGCRRIAQDTTFEGPIYEHAKRKIFLNLLGTRNADGYTPLLLAAKMKSKLMKELLNLEDIYKMRQINLGSSALITYDVTEVSTRKDGNYNKFSCLHIVAHDPSPSDTNGQLQQDINDIEPLSTVFQLKWNVYKWVLIVWFLLHLSFMVCLTHFSMQPLLPRVFQTENNLTIIANSAINVNGHKNVTPSPQYETIIKRDVGDLLNHTLTTNHTLNEQYNTSTGESFNTTQVSAESSSTTINTTTSNTTTTSTPTSTTKQPIIIPLPPSTKNSTTMKTASTTPLPSTHLNAEQYLTKEPTSSVNSVKVPDNTSGANDQVQSKNQRSSVYALFISLPCIYMIMEMLDILCTFSLSLPDQTFRSFVMYLPKAIWKDWSVTGNGPYRLLAVLFSTCVLIWFALYMSDRYYHDIPLAGALLFGWVFILHFGRACPVLGKFPLMIQTIFFKDIVSFMILYMFIWLAFSFAIHSLIVQSSKTLSDPVSSTLYSMIQYVITDLGVKQSDHAIRDVYFGRVLLTIYGLVSILLLIHMLIAIMSTSHQILKSDSCALVKRQQLSLMLMIERRLIWCKPLCDYSERSIYKHEKRYYIEVRELS</sequence>
<dbReference type="SUPFAM" id="SSF48403">
    <property type="entry name" value="Ankyrin repeat"/>
    <property type="match status" value="1"/>
</dbReference>
<evidence type="ECO:0000256" key="8">
    <source>
        <dbReference type="ARBA" id="ARBA00023065"/>
    </source>
</evidence>
<keyword evidence="10" id="KW-0040">ANK repeat</keyword>
<evidence type="ECO:0000256" key="12">
    <source>
        <dbReference type="SAM" id="Phobius"/>
    </source>
</evidence>
<dbReference type="GO" id="GO:0098703">
    <property type="term" value="P:calcium ion import across plasma membrane"/>
    <property type="evidence" value="ECO:0007669"/>
    <property type="project" value="TreeGrafter"/>
</dbReference>
<evidence type="ECO:0000256" key="5">
    <source>
        <dbReference type="ARBA" id="ARBA00022673"/>
    </source>
</evidence>
<comment type="caution">
    <text evidence="14">The sequence shown here is derived from an EMBL/GenBank/DDBJ whole genome shotgun (WGS) entry which is preliminary data.</text>
</comment>
<dbReference type="PROSITE" id="PS50088">
    <property type="entry name" value="ANK_REPEAT"/>
    <property type="match status" value="1"/>
</dbReference>
<keyword evidence="5" id="KW-0107">Calcium channel</keyword>
<keyword evidence="3" id="KW-1003">Cell membrane</keyword>
<feature type="compositionally biased region" description="Basic and acidic residues" evidence="11">
    <location>
        <begin position="342"/>
        <end position="351"/>
    </location>
</feature>
<dbReference type="InterPro" id="IPR036770">
    <property type="entry name" value="Ankyrin_rpt-contain_sf"/>
</dbReference>
<keyword evidence="15" id="KW-1185">Reference proteome</keyword>
<feature type="transmembrane region" description="Helical" evidence="12">
    <location>
        <begin position="1314"/>
        <end position="1339"/>
    </location>
</feature>
<feature type="compositionally biased region" description="Basic and acidic residues" evidence="11">
    <location>
        <begin position="462"/>
        <end position="479"/>
    </location>
</feature>
<feature type="compositionally biased region" description="Polar residues" evidence="11">
    <location>
        <begin position="316"/>
        <end position="327"/>
    </location>
</feature>
<feature type="repeat" description="ANK" evidence="10">
    <location>
        <begin position="741"/>
        <end position="773"/>
    </location>
</feature>
<dbReference type="Proteomes" id="UP000749559">
    <property type="component" value="Unassembled WGS sequence"/>
</dbReference>
<dbReference type="SMART" id="SM00248">
    <property type="entry name" value="ANK"/>
    <property type="match status" value="4"/>
</dbReference>
<dbReference type="EMBL" id="CAIIXF020000001">
    <property type="protein sequence ID" value="CAH1774436.1"/>
    <property type="molecule type" value="Genomic_DNA"/>
</dbReference>
<feature type="transmembrane region" description="Helical" evidence="12">
    <location>
        <begin position="1253"/>
        <end position="1275"/>
    </location>
</feature>
<dbReference type="InterPro" id="IPR003124">
    <property type="entry name" value="WH2_dom"/>
</dbReference>
<keyword evidence="2" id="KW-0813">Transport</keyword>
<evidence type="ECO:0000256" key="7">
    <source>
        <dbReference type="ARBA" id="ARBA00022837"/>
    </source>
</evidence>
<dbReference type="Pfam" id="PF12796">
    <property type="entry name" value="Ank_2"/>
    <property type="match status" value="1"/>
</dbReference>
<keyword evidence="9" id="KW-0407">Ion channel</keyword>
<dbReference type="PANTHER" id="PTHR10582:SF2">
    <property type="entry name" value="INACTIVE"/>
    <property type="match status" value="1"/>
</dbReference>
<evidence type="ECO:0000256" key="3">
    <source>
        <dbReference type="ARBA" id="ARBA00022475"/>
    </source>
</evidence>
<name>A0A8S4N028_OWEFU</name>
<keyword evidence="4" id="KW-0109">Calcium transport</keyword>
<feature type="compositionally biased region" description="Basic and acidic residues" evidence="11">
    <location>
        <begin position="278"/>
        <end position="301"/>
    </location>
</feature>
<feature type="region of interest" description="Disordered" evidence="11">
    <location>
        <begin position="278"/>
        <end position="487"/>
    </location>
</feature>
<reference evidence="14" key="1">
    <citation type="submission" date="2022-03" db="EMBL/GenBank/DDBJ databases">
        <authorList>
            <person name="Martin C."/>
        </authorList>
    </citation>
    <scope>NUCLEOTIDE SEQUENCE</scope>
</reference>
<keyword evidence="12" id="KW-0812">Transmembrane</keyword>
<dbReference type="InterPro" id="IPR002110">
    <property type="entry name" value="Ankyrin_rpt"/>
</dbReference>
<feature type="transmembrane region" description="Helical" evidence="12">
    <location>
        <begin position="1215"/>
        <end position="1233"/>
    </location>
</feature>
<dbReference type="GO" id="GO:0003779">
    <property type="term" value="F:actin binding"/>
    <property type="evidence" value="ECO:0007669"/>
    <property type="project" value="InterPro"/>
</dbReference>
<evidence type="ECO:0000256" key="10">
    <source>
        <dbReference type="PROSITE-ProRule" id="PRU00023"/>
    </source>
</evidence>
<dbReference type="PANTHER" id="PTHR10582">
    <property type="entry name" value="TRANSIENT RECEPTOR POTENTIAL ION CHANNEL PROTEIN"/>
    <property type="match status" value="1"/>
</dbReference>
<keyword evidence="6" id="KW-0677">Repeat</keyword>